<dbReference type="STRING" id="84698.SAMN04488528_1006153"/>
<gene>
    <name evidence="1" type="ORF">SAMN04488528_1006153</name>
</gene>
<name>A0A1I0WXL2_9CLOT</name>
<evidence type="ECO:0000313" key="1">
    <source>
        <dbReference type="EMBL" id="SFA93465.1"/>
    </source>
</evidence>
<accession>A0A1I0WXL2</accession>
<dbReference type="RefSeq" id="WP_090039591.1">
    <property type="nucleotide sequence ID" value="NZ_FOKI01000006.1"/>
</dbReference>
<reference evidence="1 2" key="1">
    <citation type="submission" date="2016-10" db="EMBL/GenBank/DDBJ databases">
        <authorList>
            <person name="de Groot N.N."/>
        </authorList>
    </citation>
    <scope>NUCLEOTIDE SEQUENCE [LARGE SCALE GENOMIC DNA]</scope>
    <source>
        <strain evidence="1 2">DSM 12271</strain>
    </source>
</reference>
<proteinExistence type="predicted"/>
<sequence>MENSKLHGIDFEDPIEFIPFDNSDYNTQQLQCFMPFQSHNISMKVLPLIPRLKEFNKVLPINIPCFPMDSVSNKINSLPKNLPCTYLESSSNEFNNRKDLRNSTSSISVRASNILSSIEETTPTVFKTLNSYNIPYPIGELLVKKIILLTLDFESKQ</sequence>
<keyword evidence="2" id="KW-1185">Reference proteome</keyword>
<dbReference type="Proteomes" id="UP000198619">
    <property type="component" value="Unassembled WGS sequence"/>
</dbReference>
<dbReference type="AlphaFoldDB" id="A0A1I0WXL2"/>
<evidence type="ECO:0000313" key="2">
    <source>
        <dbReference type="Proteomes" id="UP000198619"/>
    </source>
</evidence>
<protein>
    <submittedName>
        <fullName evidence="1">Uncharacterized protein</fullName>
    </submittedName>
</protein>
<organism evidence="1 2">
    <name type="scientific">Clostridium frigidicarnis</name>
    <dbReference type="NCBI Taxonomy" id="84698"/>
    <lineage>
        <taxon>Bacteria</taxon>
        <taxon>Bacillati</taxon>
        <taxon>Bacillota</taxon>
        <taxon>Clostridia</taxon>
        <taxon>Eubacteriales</taxon>
        <taxon>Clostridiaceae</taxon>
        <taxon>Clostridium</taxon>
    </lineage>
</organism>
<dbReference type="EMBL" id="FOKI01000006">
    <property type="protein sequence ID" value="SFA93465.1"/>
    <property type="molecule type" value="Genomic_DNA"/>
</dbReference>